<comment type="caution">
    <text evidence="1">The sequence shown here is derived from an EMBL/GenBank/DDBJ whole genome shotgun (WGS) entry which is preliminary data.</text>
</comment>
<proteinExistence type="predicted"/>
<name>A0A644WA32_9ZZZZ</name>
<protein>
    <submittedName>
        <fullName evidence="1">Uncharacterized protein</fullName>
    </submittedName>
</protein>
<accession>A0A644WA32</accession>
<sequence length="106" mass="11699">MQLETRRIQADQAGWSREGCNTRMGTDGRGWMVRLAHPAEERIIMDNTLRLRKLHGPAPFEPGAEAESAVCLNLVPETGAREPAKGFMISAILKPHLHGLTFLPVA</sequence>
<dbReference type="AlphaFoldDB" id="A0A644WA32"/>
<reference evidence="1" key="1">
    <citation type="submission" date="2019-08" db="EMBL/GenBank/DDBJ databases">
        <authorList>
            <person name="Kucharzyk K."/>
            <person name="Murdoch R.W."/>
            <person name="Higgins S."/>
            <person name="Loffler F."/>
        </authorList>
    </citation>
    <scope>NUCLEOTIDE SEQUENCE</scope>
</reference>
<dbReference type="EMBL" id="VSSQ01000726">
    <property type="protein sequence ID" value="MPM00378.1"/>
    <property type="molecule type" value="Genomic_DNA"/>
</dbReference>
<evidence type="ECO:0000313" key="1">
    <source>
        <dbReference type="EMBL" id="MPM00378.1"/>
    </source>
</evidence>
<gene>
    <name evidence="1" type="ORF">SDC9_46602</name>
</gene>
<organism evidence="1">
    <name type="scientific">bioreactor metagenome</name>
    <dbReference type="NCBI Taxonomy" id="1076179"/>
    <lineage>
        <taxon>unclassified sequences</taxon>
        <taxon>metagenomes</taxon>
        <taxon>ecological metagenomes</taxon>
    </lineage>
</organism>